<keyword evidence="4" id="KW-1185">Reference proteome</keyword>
<comment type="caution">
    <text evidence="3">The sequence shown here is derived from an EMBL/GenBank/DDBJ whole genome shotgun (WGS) entry which is preliminary data.</text>
</comment>
<feature type="domain" description="ParB-like N-terminal" evidence="2">
    <location>
        <begin position="25"/>
        <end position="120"/>
    </location>
</feature>
<organism evidence="3 4">
    <name type="scientific">Coprobacillus cateniformis</name>
    <dbReference type="NCBI Taxonomy" id="100884"/>
    <lineage>
        <taxon>Bacteria</taxon>
        <taxon>Bacillati</taxon>
        <taxon>Bacillota</taxon>
        <taxon>Erysipelotrichia</taxon>
        <taxon>Erysipelotrichales</taxon>
        <taxon>Coprobacillaceae</taxon>
        <taxon>Coprobacillus</taxon>
    </lineage>
</organism>
<evidence type="ECO:0000256" key="1">
    <source>
        <dbReference type="SAM" id="Coils"/>
    </source>
</evidence>
<dbReference type="GO" id="GO:0007059">
    <property type="term" value="P:chromosome segregation"/>
    <property type="evidence" value="ECO:0007669"/>
    <property type="project" value="TreeGrafter"/>
</dbReference>
<evidence type="ECO:0000259" key="2">
    <source>
        <dbReference type="SMART" id="SM00470"/>
    </source>
</evidence>
<dbReference type="OrthoDB" id="1656018at2"/>
<dbReference type="Proteomes" id="UP000003157">
    <property type="component" value="Unassembled WGS sequence"/>
</dbReference>
<feature type="coiled-coil region" evidence="1">
    <location>
        <begin position="315"/>
        <end position="342"/>
    </location>
</feature>
<dbReference type="EMBL" id="ADKX01000012">
    <property type="protein sequence ID" value="EFW05884.1"/>
    <property type="molecule type" value="Genomic_DNA"/>
</dbReference>
<accession>E7G7W3</accession>
<dbReference type="STRING" id="100884.GCA_000269565_00850"/>
<dbReference type="RefSeq" id="WP_008787967.1">
    <property type="nucleotide sequence ID" value="NZ_AKCB01000001.1"/>
</dbReference>
<dbReference type="HOGENOM" id="CLU_836039_0_0_9"/>
<dbReference type="GO" id="GO:0005694">
    <property type="term" value="C:chromosome"/>
    <property type="evidence" value="ECO:0007669"/>
    <property type="project" value="TreeGrafter"/>
</dbReference>
<evidence type="ECO:0000313" key="4">
    <source>
        <dbReference type="Proteomes" id="UP000003157"/>
    </source>
</evidence>
<dbReference type="SUPFAM" id="SSF109709">
    <property type="entry name" value="KorB DNA-binding domain-like"/>
    <property type="match status" value="1"/>
</dbReference>
<dbReference type="Gene3D" id="1.10.10.2830">
    <property type="match status" value="1"/>
</dbReference>
<dbReference type="SUPFAM" id="SSF110849">
    <property type="entry name" value="ParB/Sulfiredoxin"/>
    <property type="match status" value="1"/>
</dbReference>
<protein>
    <recommendedName>
        <fullName evidence="2">ParB-like N-terminal domain-containing protein</fullName>
    </recommendedName>
</protein>
<dbReference type="AlphaFoldDB" id="E7G7W3"/>
<dbReference type="Pfam" id="PF02195">
    <property type="entry name" value="ParB_N"/>
    <property type="match status" value="1"/>
</dbReference>
<dbReference type="PANTHER" id="PTHR33375">
    <property type="entry name" value="CHROMOSOME-PARTITIONING PROTEIN PARB-RELATED"/>
    <property type="match status" value="1"/>
</dbReference>
<reference evidence="3 4" key="1">
    <citation type="submission" date="2010-12" db="EMBL/GenBank/DDBJ databases">
        <title>The Genome Sequence of Coprobacillus sp. strain 29_1.</title>
        <authorList>
            <consortium name="The Broad Institute Genome Sequencing Platform"/>
            <person name="Earl A."/>
            <person name="Ward D."/>
            <person name="Feldgarden M."/>
            <person name="Gevers D."/>
            <person name="Daigneault M."/>
            <person name="Sibley C.D."/>
            <person name="White A."/>
            <person name="Strauss J."/>
            <person name="Allen-Vercoe E."/>
            <person name="Young S.K."/>
            <person name="Zeng Q."/>
            <person name="Gargeya S."/>
            <person name="Fitzgerald M."/>
            <person name="Haas B."/>
            <person name="Abouelleil A."/>
            <person name="Alvarado L."/>
            <person name="Arachchi H.M."/>
            <person name="Berlin A."/>
            <person name="Brown A."/>
            <person name="Chapman S.B."/>
            <person name="Chen Z."/>
            <person name="Dunbar C."/>
            <person name="Freedman E."/>
            <person name="Gearin G."/>
            <person name="Gellesch M."/>
            <person name="Goldberg J."/>
            <person name="Griggs A."/>
            <person name="Gujja S."/>
            <person name="Heilman E."/>
            <person name="Heiman D."/>
            <person name="Howarth C."/>
            <person name="Larson L."/>
            <person name="Lui A."/>
            <person name="MacDonald P.J.P."/>
            <person name="Mehta T."/>
            <person name="Montmayeur A."/>
            <person name="Murphy C."/>
            <person name="Neiman D."/>
            <person name="Pearson M."/>
            <person name="Priest M."/>
            <person name="Roberts A."/>
            <person name="Saif S."/>
            <person name="Shea T."/>
            <person name="Shenoy N."/>
            <person name="Sisk P."/>
            <person name="Stolte C."/>
            <person name="Sykes S."/>
            <person name="White J."/>
            <person name="Yandava C."/>
            <person name="Nusbaum C."/>
            <person name="Birren B."/>
        </authorList>
    </citation>
    <scope>NUCLEOTIDE SEQUENCE [LARGE SCALE GENOMIC DNA]</scope>
    <source>
        <strain evidence="3 4">29_1</strain>
    </source>
</reference>
<dbReference type="Gene3D" id="3.90.1530.30">
    <property type="match status" value="1"/>
</dbReference>
<name>E7G7W3_9FIRM</name>
<dbReference type="SMART" id="SM00470">
    <property type="entry name" value="ParB"/>
    <property type="match status" value="1"/>
</dbReference>
<dbReference type="InterPro" id="IPR003115">
    <property type="entry name" value="ParB_N"/>
</dbReference>
<proteinExistence type="predicted"/>
<dbReference type="eggNOG" id="COG1475">
    <property type="taxonomic scope" value="Bacteria"/>
</dbReference>
<dbReference type="InterPro" id="IPR050336">
    <property type="entry name" value="Chromosome_partition/occlusion"/>
</dbReference>
<gene>
    <name evidence="3" type="ORF">HMPREF9488_00851</name>
</gene>
<keyword evidence="1" id="KW-0175">Coiled coil</keyword>
<dbReference type="GeneID" id="78228740"/>
<evidence type="ECO:0000313" key="3">
    <source>
        <dbReference type="EMBL" id="EFW05884.1"/>
    </source>
</evidence>
<dbReference type="PANTHER" id="PTHR33375:SF1">
    <property type="entry name" value="CHROMOSOME-PARTITIONING PROTEIN PARB-RELATED"/>
    <property type="match status" value="1"/>
</dbReference>
<dbReference type="InterPro" id="IPR036086">
    <property type="entry name" value="ParB/Sulfiredoxin_sf"/>
</dbReference>
<sequence length="348" mass="40990">MAKSILGSFGSVETKKRELSRSDVELIYYKDIKVADRNRKIRNVEELAEDILEDGLEHNILVRELENNSTYKYEIIAGHRRFSAIGILIKKGHSEFEYIPCKVKRHMDDVDARRRLHLNNINQSGYTPSEMLDAIEELEEIYRLKKKQDGIPGRIQKLIADDINLSKSQVGNYQYIINNATPELRELIRKLELPLNVALEISTLDHENQLMFIENEDHIDLVTIKEYKEELYSKPKKLENFQDDEEVDYGSEDDEIVLTNYTEFDAEEDYDQYYEDDNQYYDDSEDTDLEEEQPTTKKLTLQEMSANASNSIKDMLATMEKYSEWKKEREELEEIYNQFKEFVSDIGL</sequence>